<accession>A0A2N5TQA2</accession>
<proteinExistence type="inferred from homology"/>
<evidence type="ECO:0000256" key="4">
    <source>
        <dbReference type="ARBA" id="ARBA00038314"/>
    </source>
</evidence>
<keyword evidence="2" id="KW-0808">Transferase</keyword>
<keyword evidence="3" id="KW-0949">S-adenosyl-L-methionine</keyword>
<evidence type="ECO:0000256" key="2">
    <source>
        <dbReference type="ARBA" id="ARBA00022679"/>
    </source>
</evidence>
<dbReference type="PANTHER" id="PTHR35897">
    <property type="entry name" value="METHYLTRANSFERASE AUSD"/>
    <property type="match status" value="1"/>
</dbReference>
<evidence type="ECO:0000256" key="1">
    <source>
        <dbReference type="ARBA" id="ARBA00005179"/>
    </source>
</evidence>
<dbReference type="EMBL" id="PGCI01000399">
    <property type="protein sequence ID" value="PLW27598.1"/>
    <property type="molecule type" value="Genomic_DNA"/>
</dbReference>
<reference evidence="6 7" key="1">
    <citation type="submission" date="2017-11" db="EMBL/GenBank/DDBJ databases">
        <title>De novo assembly and phasing of dikaryotic genomes from two isolates of Puccinia coronata f. sp. avenae, the causal agent of oat crown rust.</title>
        <authorList>
            <person name="Miller M.E."/>
            <person name="Zhang Y."/>
            <person name="Omidvar V."/>
            <person name="Sperschneider J."/>
            <person name="Schwessinger B."/>
            <person name="Raley C."/>
            <person name="Palmer J.M."/>
            <person name="Garnica D."/>
            <person name="Upadhyaya N."/>
            <person name="Rathjen J."/>
            <person name="Taylor J.M."/>
            <person name="Park R.F."/>
            <person name="Dodds P.N."/>
            <person name="Hirsch C.D."/>
            <person name="Kianian S.F."/>
            <person name="Figueroa M."/>
        </authorList>
    </citation>
    <scope>NUCLEOTIDE SEQUENCE [LARGE SCALE GENOMIC DNA]</scope>
    <source>
        <strain evidence="6">12SD80</strain>
    </source>
</reference>
<dbReference type="AlphaFoldDB" id="A0A2N5TQA2"/>
<gene>
    <name evidence="6" type="ORF">PCASD_21005</name>
</gene>
<dbReference type="PANTHER" id="PTHR35897:SF1">
    <property type="entry name" value="METHYLTRANSFERASE AUSD"/>
    <property type="match status" value="1"/>
</dbReference>
<dbReference type="SUPFAM" id="SSF53335">
    <property type="entry name" value="S-adenosyl-L-methionine-dependent methyltransferases"/>
    <property type="match status" value="1"/>
</dbReference>
<organism evidence="6 7">
    <name type="scientific">Puccinia coronata f. sp. avenae</name>
    <dbReference type="NCBI Taxonomy" id="200324"/>
    <lineage>
        <taxon>Eukaryota</taxon>
        <taxon>Fungi</taxon>
        <taxon>Dikarya</taxon>
        <taxon>Basidiomycota</taxon>
        <taxon>Pucciniomycotina</taxon>
        <taxon>Pucciniomycetes</taxon>
        <taxon>Pucciniales</taxon>
        <taxon>Pucciniaceae</taxon>
        <taxon>Puccinia</taxon>
    </lineage>
</organism>
<protein>
    <recommendedName>
        <fullName evidence="8">Methyltransferase type 11 domain-containing protein</fullName>
    </recommendedName>
</protein>
<comment type="pathway">
    <text evidence="1">Secondary metabolite biosynthesis.</text>
</comment>
<feature type="compositionally biased region" description="Polar residues" evidence="5">
    <location>
        <begin position="1"/>
        <end position="26"/>
    </location>
</feature>
<evidence type="ECO:0000313" key="6">
    <source>
        <dbReference type="EMBL" id="PLW27598.1"/>
    </source>
</evidence>
<dbReference type="GO" id="GO:0016740">
    <property type="term" value="F:transferase activity"/>
    <property type="evidence" value="ECO:0007669"/>
    <property type="project" value="UniProtKB-KW"/>
</dbReference>
<dbReference type="Proteomes" id="UP000235392">
    <property type="component" value="Unassembled WGS sequence"/>
</dbReference>
<comment type="caution">
    <text evidence="6">The sequence shown here is derived from an EMBL/GenBank/DDBJ whole genome shotgun (WGS) entry which is preliminary data.</text>
</comment>
<feature type="region of interest" description="Disordered" evidence="5">
    <location>
        <begin position="1"/>
        <end position="31"/>
    </location>
</feature>
<comment type="similarity">
    <text evidence="4">Belongs to the class I-like SAM-binding methyltransferase superfamily.</text>
</comment>
<dbReference type="InterPro" id="IPR029063">
    <property type="entry name" value="SAM-dependent_MTases_sf"/>
</dbReference>
<evidence type="ECO:0000256" key="5">
    <source>
        <dbReference type="SAM" id="MobiDB-lite"/>
    </source>
</evidence>
<evidence type="ECO:0000256" key="3">
    <source>
        <dbReference type="ARBA" id="ARBA00022691"/>
    </source>
</evidence>
<evidence type="ECO:0000313" key="7">
    <source>
        <dbReference type="Proteomes" id="UP000235392"/>
    </source>
</evidence>
<sequence>MSNSKQNPEDSSVDMSQFRSSMSHLPTSAEKIEAPYPLESNDPQMSEQLTFFKAATGIQDPEKLKAHILEIRAEGCKTFPFPCVLVFHFLHGMIAHHPFYHNVRKEIENKTATRKIFIDIGAGMGTDLRQTVYYGWNRNDVLSVEIEPGWKPLGEKLFRDSDHPIPYFIGNVLDSKVLDATSSAKGDVNKVDLHSLESLNPLKGTARFITLNQVFHFFDEEGQRQLAERCALLLSGEVGSTIFGMQAGGVEEGLGSYNVFHHSPQSWKELWESVFAPQTVQVVSQLVDVFSTEAHLLSLFPDCKSMHRLYWSVRQQL</sequence>
<evidence type="ECO:0008006" key="8">
    <source>
        <dbReference type="Google" id="ProtNLM"/>
    </source>
</evidence>
<name>A0A2N5TQA2_9BASI</name>
<dbReference type="InterPro" id="IPR051654">
    <property type="entry name" value="Meroterpenoid_MTases"/>
</dbReference>